<accession>A0ABS7FY99</accession>
<feature type="domain" description="RNA polymerase sigma-70 region 2" evidence="7">
    <location>
        <begin position="21"/>
        <end position="88"/>
    </location>
</feature>
<evidence type="ECO:0000313" key="9">
    <source>
        <dbReference type="EMBL" id="MBW8485246.1"/>
    </source>
</evidence>
<evidence type="ECO:0000256" key="6">
    <source>
        <dbReference type="RuleBase" id="RU000716"/>
    </source>
</evidence>
<keyword evidence="10" id="KW-1185">Reference proteome</keyword>
<protein>
    <recommendedName>
        <fullName evidence="6">RNA polymerase sigma factor</fullName>
    </recommendedName>
</protein>
<dbReference type="InterPro" id="IPR000838">
    <property type="entry name" value="RNA_pol_sigma70_ECF_CS"/>
</dbReference>
<proteinExistence type="inferred from homology"/>
<comment type="caution">
    <text evidence="9">The sequence shown here is derived from an EMBL/GenBank/DDBJ whole genome shotgun (WGS) entry which is preliminary data.</text>
</comment>
<dbReference type="InterPro" id="IPR007627">
    <property type="entry name" value="RNA_pol_sigma70_r2"/>
</dbReference>
<dbReference type="InterPro" id="IPR013324">
    <property type="entry name" value="RNA_pol_sigma_r3/r4-like"/>
</dbReference>
<keyword evidence="5 6" id="KW-0804">Transcription</keyword>
<keyword evidence="4 6" id="KW-0238">DNA-binding</keyword>
<feature type="domain" description="RNA polymerase sigma-70 region 4" evidence="8">
    <location>
        <begin position="122"/>
        <end position="170"/>
    </location>
</feature>
<dbReference type="PROSITE" id="PS01063">
    <property type="entry name" value="SIGMA70_ECF"/>
    <property type="match status" value="1"/>
</dbReference>
<dbReference type="InterPro" id="IPR036388">
    <property type="entry name" value="WH-like_DNA-bd_sf"/>
</dbReference>
<dbReference type="SUPFAM" id="SSF88659">
    <property type="entry name" value="Sigma3 and sigma4 domains of RNA polymerase sigma factors"/>
    <property type="match status" value="1"/>
</dbReference>
<gene>
    <name evidence="9" type="ORF">K1Y72_22900</name>
</gene>
<evidence type="ECO:0000313" key="10">
    <source>
        <dbReference type="Proteomes" id="UP000774570"/>
    </source>
</evidence>
<dbReference type="CDD" id="cd06171">
    <property type="entry name" value="Sigma70_r4"/>
    <property type="match status" value="1"/>
</dbReference>
<dbReference type="PANTHER" id="PTHR43133:SF52">
    <property type="entry name" value="ECF RNA POLYMERASE SIGMA FACTOR SIGL"/>
    <property type="match status" value="1"/>
</dbReference>
<dbReference type="InterPro" id="IPR013325">
    <property type="entry name" value="RNA_pol_sigma_r2"/>
</dbReference>
<dbReference type="SUPFAM" id="SSF88946">
    <property type="entry name" value="Sigma2 domain of RNA polymerase sigma factors"/>
    <property type="match status" value="1"/>
</dbReference>
<dbReference type="Gene3D" id="1.10.1740.10">
    <property type="match status" value="1"/>
</dbReference>
<dbReference type="NCBIfam" id="NF007227">
    <property type="entry name" value="PRK09645.1"/>
    <property type="match status" value="1"/>
</dbReference>
<keyword evidence="2 6" id="KW-0805">Transcription regulation</keyword>
<dbReference type="Pfam" id="PF04542">
    <property type="entry name" value="Sigma70_r2"/>
    <property type="match status" value="1"/>
</dbReference>
<dbReference type="Proteomes" id="UP000774570">
    <property type="component" value="Unassembled WGS sequence"/>
</dbReference>
<evidence type="ECO:0000256" key="4">
    <source>
        <dbReference type="ARBA" id="ARBA00023125"/>
    </source>
</evidence>
<dbReference type="PANTHER" id="PTHR43133">
    <property type="entry name" value="RNA POLYMERASE ECF-TYPE SIGMA FACTO"/>
    <property type="match status" value="1"/>
</dbReference>
<sequence>MPRRRVSGVGPTADEALLRALYGEHGGPLLGYVLRLTGGDRAHAEDVVQETLLRAWRHPEALTGRPVRPWLFTVARNLVVDAHRARRSRPQETEIDDEKVAHAAVGADDIDRALESWTVAEALAQLSAAHRAVLVETYYRGRSVAEASEALGIPPGTVKSRTYYALRALKLALEERGVTP</sequence>
<dbReference type="EMBL" id="JAIBOA010000015">
    <property type="protein sequence ID" value="MBW8485246.1"/>
    <property type="molecule type" value="Genomic_DNA"/>
</dbReference>
<evidence type="ECO:0000259" key="8">
    <source>
        <dbReference type="Pfam" id="PF04545"/>
    </source>
</evidence>
<keyword evidence="3 6" id="KW-0731">Sigma factor</keyword>
<dbReference type="InterPro" id="IPR007630">
    <property type="entry name" value="RNA_pol_sigma70_r4"/>
</dbReference>
<dbReference type="NCBIfam" id="TIGR02937">
    <property type="entry name" value="sigma70-ECF"/>
    <property type="match status" value="1"/>
</dbReference>
<evidence type="ECO:0000256" key="5">
    <source>
        <dbReference type="ARBA" id="ARBA00023163"/>
    </source>
</evidence>
<dbReference type="InterPro" id="IPR014284">
    <property type="entry name" value="RNA_pol_sigma-70_dom"/>
</dbReference>
<name>A0ABS7FY99_9ACTN</name>
<evidence type="ECO:0000259" key="7">
    <source>
        <dbReference type="Pfam" id="PF04542"/>
    </source>
</evidence>
<dbReference type="InterPro" id="IPR039425">
    <property type="entry name" value="RNA_pol_sigma-70-like"/>
</dbReference>
<dbReference type="Pfam" id="PF04545">
    <property type="entry name" value="Sigma70_r4"/>
    <property type="match status" value="1"/>
</dbReference>
<evidence type="ECO:0000256" key="1">
    <source>
        <dbReference type="ARBA" id="ARBA00010641"/>
    </source>
</evidence>
<dbReference type="Gene3D" id="1.10.10.10">
    <property type="entry name" value="Winged helix-like DNA-binding domain superfamily/Winged helix DNA-binding domain"/>
    <property type="match status" value="1"/>
</dbReference>
<comment type="similarity">
    <text evidence="1 6">Belongs to the sigma-70 factor family. ECF subfamily.</text>
</comment>
<evidence type="ECO:0000256" key="3">
    <source>
        <dbReference type="ARBA" id="ARBA00023082"/>
    </source>
</evidence>
<reference evidence="9 10" key="1">
    <citation type="submission" date="2021-07" db="EMBL/GenBank/DDBJ databases">
        <title>Actinomadura sp. PM05-2 isolated from lichen.</title>
        <authorList>
            <person name="Somphong A."/>
            <person name="Phongsopitanun W."/>
            <person name="Tanasupawat S."/>
            <person name="Peongsungnone V."/>
        </authorList>
    </citation>
    <scope>NUCLEOTIDE SEQUENCE [LARGE SCALE GENOMIC DNA]</scope>
    <source>
        <strain evidence="9 10">PM05-2</strain>
    </source>
</reference>
<organism evidence="9 10">
    <name type="scientific">Actinomadura parmotrematis</name>
    <dbReference type="NCBI Taxonomy" id="2864039"/>
    <lineage>
        <taxon>Bacteria</taxon>
        <taxon>Bacillati</taxon>
        <taxon>Actinomycetota</taxon>
        <taxon>Actinomycetes</taxon>
        <taxon>Streptosporangiales</taxon>
        <taxon>Thermomonosporaceae</taxon>
        <taxon>Actinomadura</taxon>
    </lineage>
</organism>
<evidence type="ECO:0000256" key="2">
    <source>
        <dbReference type="ARBA" id="ARBA00023015"/>
    </source>
</evidence>